<organism evidence="1 2">
    <name type="scientific">Racocetra fulgida</name>
    <dbReference type="NCBI Taxonomy" id="60492"/>
    <lineage>
        <taxon>Eukaryota</taxon>
        <taxon>Fungi</taxon>
        <taxon>Fungi incertae sedis</taxon>
        <taxon>Mucoromycota</taxon>
        <taxon>Glomeromycotina</taxon>
        <taxon>Glomeromycetes</taxon>
        <taxon>Diversisporales</taxon>
        <taxon>Gigasporaceae</taxon>
        <taxon>Racocetra</taxon>
    </lineage>
</organism>
<sequence length="82" mass="10452">AYRIITIFQKQYRRNTIPKDHYKRIEENSIKLKIPTTYNIIIYRFDYEFLVNHKKRRNLDANYTERLRIEMKNREFLEIYYK</sequence>
<keyword evidence="2" id="KW-1185">Reference proteome</keyword>
<gene>
    <name evidence="1" type="ORF">RFULGI_LOCUS19160</name>
</gene>
<reference evidence="1" key="1">
    <citation type="submission" date="2021-06" db="EMBL/GenBank/DDBJ databases">
        <authorList>
            <person name="Kallberg Y."/>
            <person name="Tangrot J."/>
            <person name="Rosling A."/>
        </authorList>
    </citation>
    <scope>NUCLEOTIDE SEQUENCE</scope>
    <source>
        <strain evidence="1">IN212</strain>
    </source>
</reference>
<accession>A0A9N9PF24</accession>
<protein>
    <submittedName>
        <fullName evidence="1">15501_t:CDS:1</fullName>
    </submittedName>
</protein>
<dbReference type="AlphaFoldDB" id="A0A9N9PF24"/>
<proteinExistence type="predicted"/>
<dbReference type="OrthoDB" id="2470120at2759"/>
<dbReference type="EMBL" id="CAJVPZ010090662">
    <property type="protein sequence ID" value="CAG8815019.1"/>
    <property type="molecule type" value="Genomic_DNA"/>
</dbReference>
<feature type="non-terminal residue" evidence="1">
    <location>
        <position position="82"/>
    </location>
</feature>
<name>A0A9N9PF24_9GLOM</name>
<comment type="caution">
    <text evidence="1">The sequence shown here is derived from an EMBL/GenBank/DDBJ whole genome shotgun (WGS) entry which is preliminary data.</text>
</comment>
<dbReference type="Proteomes" id="UP000789396">
    <property type="component" value="Unassembled WGS sequence"/>
</dbReference>
<evidence type="ECO:0000313" key="1">
    <source>
        <dbReference type="EMBL" id="CAG8815019.1"/>
    </source>
</evidence>
<evidence type="ECO:0000313" key="2">
    <source>
        <dbReference type="Proteomes" id="UP000789396"/>
    </source>
</evidence>
<feature type="non-terminal residue" evidence="1">
    <location>
        <position position="1"/>
    </location>
</feature>